<dbReference type="InterPro" id="IPR024299">
    <property type="entry name" value="NigD-like_OB_dom"/>
</dbReference>
<accession>A0A1D3UPK8</accession>
<evidence type="ECO:0000259" key="1">
    <source>
        <dbReference type="Pfam" id="PF12667"/>
    </source>
</evidence>
<dbReference type="Pfam" id="PF17415">
    <property type="entry name" value="NigD_C"/>
    <property type="match status" value="1"/>
</dbReference>
<dbReference type="RefSeq" id="WP_014225136.1">
    <property type="nucleotide sequence ID" value="NZ_CAJPTF010000018.1"/>
</dbReference>
<proteinExistence type="predicted"/>
<dbReference type="Pfam" id="PF12667">
    <property type="entry name" value="NigD_N"/>
    <property type="match status" value="1"/>
</dbReference>
<name>A0A1D3UPK8_TANFO</name>
<feature type="domain" description="NigD-like N-terminal OB" evidence="1">
    <location>
        <begin position="39"/>
        <end position="105"/>
    </location>
</feature>
<organism evidence="3 4">
    <name type="scientific">Tannerella forsythia</name>
    <name type="common">Bacteroides forsythus</name>
    <dbReference type="NCBI Taxonomy" id="28112"/>
    <lineage>
        <taxon>Bacteria</taxon>
        <taxon>Pseudomonadati</taxon>
        <taxon>Bacteroidota</taxon>
        <taxon>Bacteroidia</taxon>
        <taxon>Bacteroidales</taxon>
        <taxon>Tannerellaceae</taxon>
        <taxon>Tannerella</taxon>
    </lineage>
</organism>
<dbReference type="AlphaFoldDB" id="A0A1D3UPK8"/>
<dbReference type="GeneID" id="34758934"/>
<dbReference type="InterPro" id="IPR038143">
    <property type="entry name" value="NigD-like_C_dom_sf"/>
</dbReference>
<evidence type="ECO:0000313" key="3">
    <source>
        <dbReference type="EMBL" id="SCQ21943.1"/>
    </source>
</evidence>
<sequence length="249" mass="28541">MKTKRLFFNCAGGVMIALFLNSCNLDNNGYSLGDVWYSLATVNPLDNGRIYSLTLDDGKTLWPAATRAPYYKPKANQRAFVYYTILSDSFQGYNHAVQIHDIRNILTKPFVDQFNPDSLDVRYGKDPLKIMDMWMGDGYLNVQFGFNYGGTKVHYINLIHRPKGDNPYVFELRHHAYGDPQRYGRKGLAAFDLSKLKLESKEPTLTVLVKTFKGDKEYTIKYKKKHTSKATPYSIKDKDLSDLDFVATK</sequence>
<feature type="domain" description="NigD-like C-terminal" evidence="2">
    <location>
        <begin position="117"/>
        <end position="222"/>
    </location>
</feature>
<gene>
    <name evidence="3" type="ORF">TFUB20_01546</name>
</gene>
<dbReference type="Gene3D" id="2.60.40.2370">
    <property type="entry name" value="NigD-like, C-terminal beta sandwich domain"/>
    <property type="match status" value="1"/>
</dbReference>
<dbReference type="InterPro" id="IPR038179">
    <property type="entry name" value="NigD-like_N_sf"/>
</dbReference>
<dbReference type="InterPro" id="IPR035376">
    <property type="entry name" value="NigD_C"/>
</dbReference>
<dbReference type="Gene3D" id="2.40.50.500">
    <property type="entry name" value="NigD-like N-terminal OB domain"/>
    <property type="match status" value="1"/>
</dbReference>
<evidence type="ECO:0000313" key="4">
    <source>
        <dbReference type="Proteomes" id="UP000182057"/>
    </source>
</evidence>
<dbReference type="EMBL" id="FMMM01000055">
    <property type="protein sequence ID" value="SCQ21943.1"/>
    <property type="molecule type" value="Genomic_DNA"/>
</dbReference>
<dbReference type="OMA" id="IHLEYRY"/>
<dbReference type="Proteomes" id="UP000182057">
    <property type="component" value="Unassembled WGS sequence"/>
</dbReference>
<protein>
    <submittedName>
        <fullName evidence="3">NigD-like protein</fullName>
    </submittedName>
</protein>
<dbReference type="OrthoDB" id="1097285at2"/>
<reference evidence="3 4" key="1">
    <citation type="submission" date="2016-09" db="EMBL/GenBank/DDBJ databases">
        <authorList>
            <person name="Capua I."/>
            <person name="De Benedictis P."/>
            <person name="Joannis T."/>
            <person name="Lombin L.H."/>
            <person name="Cattoli G."/>
        </authorList>
    </citation>
    <scope>NUCLEOTIDE SEQUENCE [LARGE SCALE GENOMIC DNA]</scope>
    <source>
        <strain evidence="3 4">UB20</strain>
    </source>
</reference>
<evidence type="ECO:0000259" key="2">
    <source>
        <dbReference type="Pfam" id="PF17415"/>
    </source>
</evidence>